<dbReference type="InterPro" id="IPR037103">
    <property type="entry name" value="Tubulin/FtsZ-like_C"/>
</dbReference>
<dbReference type="RefSeq" id="WP_015906522.1">
    <property type="nucleotide sequence ID" value="NC_012108.1"/>
</dbReference>
<dbReference type="InterPro" id="IPR011719">
    <property type="entry name" value="CHP02058"/>
</dbReference>
<proteinExistence type="predicted"/>
<accession>C0QHF3</accession>
<gene>
    <name evidence="3" type="ordered locus">HRM2_47630</name>
</gene>
<reference evidence="3 4" key="1">
    <citation type="journal article" date="2009" name="Environ. Microbiol.">
        <title>Genome sequence of Desulfobacterium autotrophicum HRM2, a marine sulfate reducer oxidizing organic carbon completely to carbon dioxide.</title>
        <authorList>
            <person name="Strittmatter A.W."/>
            <person name="Liesegang H."/>
            <person name="Rabus R."/>
            <person name="Decker I."/>
            <person name="Amann J."/>
            <person name="Andres S."/>
            <person name="Henne A."/>
            <person name="Fricke W.F."/>
            <person name="Martinez-Arias R."/>
            <person name="Bartels D."/>
            <person name="Goesmann A."/>
            <person name="Krause L."/>
            <person name="Puehler A."/>
            <person name="Klenk H.P."/>
            <person name="Richter M."/>
            <person name="Schuler M."/>
            <person name="Gloeckner F.O."/>
            <person name="Meyerdierks A."/>
            <person name="Gottschalk G."/>
            <person name="Amann R."/>
        </authorList>
    </citation>
    <scope>NUCLEOTIDE SEQUENCE [LARGE SCALE GENOMIC DNA]</scope>
    <source>
        <strain evidence="4">ATCC 43914 / DSM 3382 / HRM2</strain>
    </source>
</reference>
<dbReference type="AlphaFoldDB" id="C0QHF3"/>
<evidence type="ECO:0000313" key="4">
    <source>
        <dbReference type="Proteomes" id="UP000000442"/>
    </source>
</evidence>
<protein>
    <submittedName>
        <fullName evidence="3">Uncharacterized protein</fullName>
    </submittedName>
</protein>
<dbReference type="PANTHER" id="PTHR34784">
    <property type="entry name" value="50S RIBOSOMAL PROTEIN L34"/>
    <property type="match status" value="1"/>
</dbReference>
<evidence type="ECO:0000256" key="2">
    <source>
        <dbReference type="ARBA" id="ARBA00023134"/>
    </source>
</evidence>
<keyword evidence="4" id="KW-1185">Reference proteome</keyword>
<keyword evidence="2" id="KW-0342">GTP-binding</keyword>
<sequence>MGLKRYVVELGTGADLHGNDVTKAACRAVRDAISRSCLCGIMEILDLKQFQGVHVEVLVASPFPDKVDSMAVMEVIPMGTKNIRSVMGGMIAQGICVDCFGRNCDSILVANAAVTVFVDVDERIGGPGIKHSNR</sequence>
<dbReference type="OrthoDB" id="6165729at2"/>
<dbReference type="HOGENOM" id="CLU_148546_0_0_7"/>
<evidence type="ECO:0000313" key="3">
    <source>
        <dbReference type="EMBL" id="ACN17812.1"/>
    </source>
</evidence>
<dbReference type="EMBL" id="CP001087">
    <property type="protein sequence ID" value="ACN17812.1"/>
    <property type="molecule type" value="Genomic_DNA"/>
</dbReference>
<dbReference type="STRING" id="177437.HRM2_47630"/>
<organism evidence="3 4">
    <name type="scientific">Desulforapulum autotrophicum (strain ATCC 43914 / DSM 3382 / VKM B-1955 / HRM2)</name>
    <name type="common">Desulfobacterium autotrophicum</name>
    <dbReference type="NCBI Taxonomy" id="177437"/>
    <lineage>
        <taxon>Bacteria</taxon>
        <taxon>Pseudomonadati</taxon>
        <taxon>Thermodesulfobacteriota</taxon>
        <taxon>Desulfobacteria</taxon>
        <taxon>Desulfobacterales</taxon>
        <taxon>Desulfobacteraceae</taxon>
        <taxon>Desulforapulum</taxon>
    </lineage>
</organism>
<dbReference type="Gene3D" id="3.30.1330.20">
    <property type="entry name" value="Tubulin/FtsZ, C-terminal domain"/>
    <property type="match status" value="1"/>
</dbReference>
<dbReference type="GO" id="GO:0005525">
    <property type="term" value="F:GTP binding"/>
    <property type="evidence" value="ECO:0007669"/>
    <property type="project" value="UniProtKB-KW"/>
</dbReference>
<dbReference type="KEGG" id="dat:HRM2_47630"/>
<dbReference type="NCBIfam" id="TIGR02058">
    <property type="entry name" value="lin0512_fam"/>
    <property type="match status" value="1"/>
</dbReference>
<dbReference type="Proteomes" id="UP000000442">
    <property type="component" value="Chromosome"/>
</dbReference>
<name>C0QHF3_DESAH</name>
<keyword evidence="1" id="KW-0547">Nucleotide-binding</keyword>
<dbReference type="PANTHER" id="PTHR34784:SF1">
    <property type="entry name" value="50S RIBOSOMAL PROTEIN L34"/>
    <property type="match status" value="1"/>
</dbReference>
<dbReference type="Pfam" id="PF09585">
    <property type="entry name" value="Lin0512_fam"/>
    <property type="match status" value="1"/>
</dbReference>
<evidence type="ECO:0000256" key="1">
    <source>
        <dbReference type="ARBA" id="ARBA00022741"/>
    </source>
</evidence>
<dbReference type="eggNOG" id="ENOG50319M2">
    <property type="taxonomic scope" value="Bacteria"/>
</dbReference>